<dbReference type="GO" id="GO:0005840">
    <property type="term" value="C:ribosome"/>
    <property type="evidence" value="ECO:0007669"/>
    <property type="project" value="UniProtKB-KW"/>
</dbReference>
<comment type="subunit">
    <text evidence="7">Part of the 30S ribosomal subunit.</text>
</comment>
<dbReference type="GO" id="GO:0006412">
    <property type="term" value="P:translation"/>
    <property type="evidence" value="ECO:0007669"/>
    <property type="project" value="UniProtKB-UniRule"/>
</dbReference>
<dbReference type="EMBL" id="KY427353">
    <property type="protein sequence ID" value="ASU95833.1"/>
    <property type="molecule type" value="Genomic_DNA"/>
</dbReference>
<reference evidence="8" key="1">
    <citation type="journal article" date="2017" name="Genome Biol. Evol.">
        <title>Plastid Phylogenomics Resolve Deep Relationships among Eupolypod II Ferns with Rapid Radiation and Rate Heterogeneity.</title>
        <authorList>
            <person name="Wei R."/>
            <person name="Yan Y.-H."/>
            <person name="Harris A.J."/>
            <person name="Kang J.-S."/>
            <person name="Shen H."/>
            <person name="Xiang Q.-P."/>
            <person name="Zhang X.-C."/>
        </authorList>
    </citation>
    <scope>NUCLEOTIDE SEQUENCE</scope>
</reference>
<name>A0A248REE4_MATST</name>
<dbReference type="GeneID" id="33947991"/>
<evidence type="ECO:0000256" key="6">
    <source>
        <dbReference type="ARBA" id="ARBA00035260"/>
    </source>
</evidence>
<dbReference type="NCBIfam" id="NF003698">
    <property type="entry name" value="PRK05309.1"/>
    <property type="match status" value="1"/>
</dbReference>
<evidence type="ECO:0000256" key="2">
    <source>
        <dbReference type="ARBA" id="ARBA00022730"/>
    </source>
</evidence>
<sequence length="130" mass="14102">MSGNSKKMRSRKVKRGVQKGVIHIQASFNNTIITVTDVRGQVAPWCSAGACGFKGTRKSTPFAAQAAAENAIRASMDRGMKQAEITMSGPGPGRDTALRAIRRSGIILSFVRDVTPMPYNGCRPPRKRRV</sequence>
<dbReference type="InterPro" id="IPR001971">
    <property type="entry name" value="Ribosomal_uS11"/>
</dbReference>
<dbReference type="AlphaFoldDB" id="A0A248REE4"/>
<keyword evidence="5 7" id="KW-0687">Ribonucleoprotein</keyword>
<dbReference type="InterPro" id="IPR019981">
    <property type="entry name" value="Ribosomal_uS11_bac-type"/>
</dbReference>
<dbReference type="InterPro" id="IPR036967">
    <property type="entry name" value="Ribosomal_uS11_sf"/>
</dbReference>
<evidence type="ECO:0000256" key="4">
    <source>
        <dbReference type="ARBA" id="ARBA00022980"/>
    </source>
</evidence>
<protein>
    <recommendedName>
        <fullName evidence="6 7">Small ribosomal subunit protein uS11c</fullName>
    </recommendedName>
</protein>
<proteinExistence type="inferred from homology"/>
<dbReference type="RefSeq" id="YP_009427157.1">
    <property type="nucleotide sequence ID" value="NC_035859.1"/>
</dbReference>
<dbReference type="Pfam" id="PF00411">
    <property type="entry name" value="Ribosomal_S11"/>
    <property type="match status" value="1"/>
</dbReference>
<geneLocation type="chloroplast" evidence="8"/>
<gene>
    <name evidence="7 8" type="primary">rps11</name>
</gene>
<dbReference type="HAMAP" id="MF_01310">
    <property type="entry name" value="Ribosomal_uS11"/>
    <property type="match status" value="1"/>
</dbReference>
<keyword evidence="2 7" id="KW-0699">rRNA-binding</keyword>
<dbReference type="GO" id="GO:0003735">
    <property type="term" value="F:structural constituent of ribosome"/>
    <property type="evidence" value="ECO:0007669"/>
    <property type="project" value="InterPro"/>
</dbReference>
<dbReference type="PANTHER" id="PTHR11759">
    <property type="entry name" value="40S RIBOSOMAL PROTEIN S14/30S RIBOSOMAL PROTEIN S11"/>
    <property type="match status" value="1"/>
</dbReference>
<dbReference type="GO" id="GO:0009507">
    <property type="term" value="C:chloroplast"/>
    <property type="evidence" value="ECO:0007669"/>
    <property type="project" value="UniProtKB-SubCell"/>
</dbReference>
<keyword evidence="4 7" id="KW-0689">Ribosomal protein</keyword>
<keyword evidence="8" id="KW-0934">Plastid</keyword>
<accession>A0A248REE4</accession>
<comment type="subcellular location">
    <subcellularLocation>
        <location evidence="7">Plastid</location>
        <location evidence="7">Chloroplast</location>
    </subcellularLocation>
</comment>
<dbReference type="SUPFAM" id="SSF53137">
    <property type="entry name" value="Translational machinery components"/>
    <property type="match status" value="1"/>
</dbReference>
<comment type="similarity">
    <text evidence="1 7">Belongs to the universal ribosomal protein uS11 family.</text>
</comment>
<dbReference type="GO" id="GO:0019843">
    <property type="term" value="F:rRNA binding"/>
    <property type="evidence" value="ECO:0007669"/>
    <property type="project" value="UniProtKB-UniRule"/>
</dbReference>
<evidence type="ECO:0000256" key="5">
    <source>
        <dbReference type="ARBA" id="ARBA00023274"/>
    </source>
</evidence>
<dbReference type="NCBIfam" id="TIGR03632">
    <property type="entry name" value="uS11_bact"/>
    <property type="match status" value="1"/>
</dbReference>
<keyword evidence="3 7" id="KW-0694">RNA-binding</keyword>
<dbReference type="GO" id="GO:1990904">
    <property type="term" value="C:ribonucleoprotein complex"/>
    <property type="evidence" value="ECO:0007669"/>
    <property type="project" value="UniProtKB-KW"/>
</dbReference>
<dbReference type="PIRSF" id="PIRSF002131">
    <property type="entry name" value="Ribosomal_S11"/>
    <property type="match status" value="1"/>
</dbReference>
<evidence type="ECO:0000256" key="1">
    <source>
        <dbReference type="ARBA" id="ARBA00006194"/>
    </source>
</evidence>
<evidence type="ECO:0000256" key="7">
    <source>
        <dbReference type="HAMAP-Rule" id="MF_01310"/>
    </source>
</evidence>
<organism evidence="8">
    <name type="scientific">Matteuccia struthiopteris</name>
    <name type="common">European ostrich fern</name>
    <name type="synonym">Osmunda struthiopteris</name>
    <dbReference type="NCBI Taxonomy" id="3277"/>
    <lineage>
        <taxon>Eukaryota</taxon>
        <taxon>Viridiplantae</taxon>
        <taxon>Streptophyta</taxon>
        <taxon>Embryophyta</taxon>
        <taxon>Tracheophyta</taxon>
        <taxon>Polypodiopsida</taxon>
        <taxon>Polypodiidae</taxon>
        <taxon>Polypodiales</taxon>
        <taxon>Aspleniineae</taxon>
        <taxon>Onocleaceae</taxon>
        <taxon>Matteuccia</taxon>
    </lineage>
</organism>
<evidence type="ECO:0000256" key="3">
    <source>
        <dbReference type="ARBA" id="ARBA00022884"/>
    </source>
</evidence>
<dbReference type="Gene3D" id="3.30.420.80">
    <property type="entry name" value="Ribosomal protein S11"/>
    <property type="match status" value="1"/>
</dbReference>
<keyword evidence="8" id="KW-0150">Chloroplast</keyword>
<evidence type="ECO:0000313" key="8">
    <source>
        <dbReference type="EMBL" id="ASU95833.1"/>
    </source>
</evidence>